<dbReference type="Proteomes" id="UP000055048">
    <property type="component" value="Unassembled WGS sequence"/>
</dbReference>
<evidence type="ECO:0000313" key="2">
    <source>
        <dbReference type="Proteomes" id="UP000055048"/>
    </source>
</evidence>
<sequence length="43" mass="5114">MAVHFDKQNYPEKNSFMINKLALSDIRSVEFTWKFNAMCKCKV</sequence>
<protein>
    <submittedName>
        <fullName evidence="1">Uncharacterized protein</fullName>
    </submittedName>
</protein>
<dbReference type="EMBL" id="JYDJ01001738">
    <property type="protein sequence ID" value="KRX31494.1"/>
    <property type="molecule type" value="Genomic_DNA"/>
</dbReference>
<gene>
    <name evidence="1" type="ORF">T05_7739</name>
</gene>
<accession>A0A0V0SXY2</accession>
<evidence type="ECO:0000313" key="1">
    <source>
        <dbReference type="EMBL" id="KRX31494.1"/>
    </source>
</evidence>
<keyword evidence="2" id="KW-1185">Reference proteome</keyword>
<comment type="caution">
    <text evidence="1">The sequence shown here is derived from an EMBL/GenBank/DDBJ whole genome shotgun (WGS) entry which is preliminary data.</text>
</comment>
<name>A0A0V0SXY2_9BILA</name>
<dbReference type="AlphaFoldDB" id="A0A0V0SXY2"/>
<organism evidence="1 2">
    <name type="scientific">Trichinella murrelli</name>
    <dbReference type="NCBI Taxonomy" id="144512"/>
    <lineage>
        <taxon>Eukaryota</taxon>
        <taxon>Metazoa</taxon>
        <taxon>Ecdysozoa</taxon>
        <taxon>Nematoda</taxon>
        <taxon>Enoplea</taxon>
        <taxon>Dorylaimia</taxon>
        <taxon>Trichinellida</taxon>
        <taxon>Trichinellidae</taxon>
        <taxon>Trichinella</taxon>
    </lineage>
</organism>
<proteinExistence type="predicted"/>
<reference evidence="1 2" key="1">
    <citation type="submission" date="2015-01" db="EMBL/GenBank/DDBJ databases">
        <title>Evolution of Trichinella species and genotypes.</title>
        <authorList>
            <person name="Korhonen P.K."/>
            <person name="Edoardo P."/>
            <person name="Giuseppe L.R."/>
            <person name="Gasser R.B."/>
        </authorList>
    </citation>
    <scope>NUCLEOTIDE SEQUENCE [LARGE SCALE GENOMIC DNA]</scope>
    <source>
        <strain evidence="1">ISS417</strain>
    </source>
</reference>